<dbReference type="Gene3D" id="3.60.110.10">
    <property type="entry name" value="Carbon-nitrogen hydrolase"/>
    <property type="match status" value="1"/>
</dbReference>
<dbReference type="STRING" id="5078.A0A135LR19"/>
<dbReference type="InterPro" id="IPR036526">
    <property type="entry name" value="C-N_Hydrolase_sf"/>
</dbReference>
<dbReference type="AlphaFoldDB" id="A0A135LR19"/>
<dbReference type="Proteomes" id="UP000070168">
    <property type="component" value="Unassembled WGS sequence"/>
</dbReference>
<proteinExistence type="predicted"/>
<keyword evidence="4" id="KW-1185">Reference proteome</keyword>
<protein>
    <submittedName>
        <fullName evidence="3">Carbon-nitrogen hydrolase</fullName>
    </submittedName>
</protein>
<dbReference type="InterPro" id="IPR050345">
    <property type="entry name" value="Aliph_Amidase/BUP"/>
</dbReference>
<accession>A0A135LR19</accession>
<evidence type="ECO:0000313" key="4">
    <source>
        <dbReference type="Proteomes" id="UP000070168"/>
    </source>
</evidence>
<keyword evidence="1 3" id="KW-0378">Hydrolase</keyword>
<evidence type="ECO:0000313" key="3">
    <source>
        <dbReference type="EMBL" id="KXG51427.1"/>
    </source>
</evidence>
<dbReference type="SUPFAM" id="SSF56317">
    <property type="entry name" value="Carbon-nitrogen hydrolase"/>
    <property type="match status" value="1"/>
</dbReference>
<dbReference type="InterPro" id="IPR003010">
    <property type="entry name" value="C-N_Hydrolase"/>
</dbReference>
<dbReference type="OrthoDB" id="412018at2759"/>
<dbReference type="RefSeq" id="XP_040649963.1">
    <property type="nucleotide sequence ID" value="XM_040797152.1"/>
</dbReference>
<organism evidence="3 4">
    <name type="scientific">Penicillium patulum</name>
    <name type="common">Penicillium griseofulvum</name>
    <dbReference type="NCBI Taxonomy" id="5078"/>
    <lineage>
        <taxon>Eukaryota</taxon>
        <taxon>Fungi</taxon>
        <taxon>Dikarya</taxon>
        <taxon>Ascomycota</taxon>
        <taxon>Pezizomycotina</taxon>
        <taxon>Eurotiomycetes</taxon>
        <taxon>Eurotiomycetidae</taxon>
        <taxon>Eurotiales</taxon>
        <taxon>Aspergillaceae</taxon>
        <taxon>Penicillium</taxon>
    </lineage>
</organism>
<dbReference type="GO" id="GO:0016811">
    <property type="term" value="F:hydrolase activity, acting on carbon-nitrogen (but not peptide) bonds, in linear amides"/>
    <property type="evidence" value="ECO:0007669"/>
    <property type="project" value="TreeGrafter"/>
</dbReference>
<name>A0A135LR19_PENPA</name>
<reference evidence="3 4" key="1">
    <citation type="journal article" date="2016" name="BMC Genomics">
        <title>Genome sequencing and secondary metabolism of the postharvest pathogen Penicillium griseofulvum.</title>
        <authorList>
            <person name="Banani H."/>
            <person name="Marcet-Houben M."/>
            <person name="Ballester A.R."/>
            <person name="Abbruscato P."/>
            <person name="Gonzalez-Candelas L."/>
            <person name="Gabaldon T."/>
            <person name="Spadaro D."/>
        </authorList>
    </citation>
    <scope>NUCLEOTIDE SEQUENCE [LARGE SCALE GENOMIC DNA]</scope>
    <source>
        <strain evidence="3 4">PG3</strain>
    </source>
</reference>
<sequence>MAPTHRISVIQWHIKELDIQHNHTKACYYIRQAAAQGAELAVLPEYHINGMVPTDPLWAIQAGETAQYLENYQRLAKELQICIVPGTMIEKFTAPDQSPLFYNTAYFISNDGTILGSYRKMNLWHPERPYLTSGSERHVAIDTPIGRVGMLICWDLAFPEPFRELILDGAQIVIVPTYWTPHDASLEARAYKPDCESLFVQSTIISRCFENTCGVVFANAAGPSEDFLGLSQITLPLVGPVAKMGTEEGFIVADLDTAIIDAAERNYKVRQDMNKEEWHYSYKHAGTLPMMLMPETSGTPGGRMKSGYAIPNIV</sequence>
<feature type="domain" description="CN hydrolase" evidence="2">
    <location>
        <begin position="5"/>
        <end position="257"/>
    </location>
</feature>
<dbReference type="Pfam" id="PF00795">
    <property type="entry name" value="CN_hydrolase"/>
    <property type="match status" value="1"/>
</dbReference>
<dbReference type="CDD" id="cd07197">
    <property type="entry name" value="nitrilase"/>
    <property type="match status" value="1"/>
</dbReference>
<evidence type="ECO:0000256" key="1">
    <source>
        <dbReference type="ARBA" id="ARBA00022801"/>
    </source>
</evidence>
<dbReference type="GeneID" id="63712452"/>
<dbReference type="PANTHER" id="PTHR43674">
    <property type="entry name" value="NITRILASE C965.09-RELATED"/>
    <property type="match status" value="1"/>
</dbReference>
<dbReference type="PROSITE" id="PS50263">
    <property type="entry name" value="CN_HYDROLASE"/>
    <property type="match status" value="1"/>
</dbReference>
<evidence type="ECO:0000259" key="2">
    <source>
        <dbReference type="PROSITE" id="PS50263"/>
    </source>
</evidence>
<dbReference type="PANTHER" id="PTHR43674:SF16">
    <property type="entry name" value="CARBON-NITROGEN FAMILY, PUTATIVE (AFU_ORTHOLOGUE AFUA_5G02350)-RELATED"/>
    <property type="match status" value="1"/>
</dbReference>
<gene>
    <name evidence="3" type="ORF">PGRI_094390</name>
</gene>
<dbReference type="OMA" id="YWTPHDA"/>
<comment type="caution">
    <text evidence="3">The sequence shown here is derived from an EMBL/GenBank/DDBJ whole genome shotgun (WGS) entry which is preliminary data.</text>
</comment>
<dbReference type="EMBL" id="LHQR01000030">
    <property type="protein sequence ID" value="KXG51427.1"/>
    <property type="molecule type" value="Genomic_DNA"/>
</dbReference>